<name>W9YK86_9EURO</name>
<feature type="compositionally biased region" description="Low complexity" evidence="5">
    <location>
        <begin position="57"/>
        <end position="68"/>
    </location>
</feature>
<evidence type="ECO:0000256" key="2">
    <source>
        <dbReference type="ARBA" id="ARBA00023125"/>
    </source>
</evidence>
<keyword evidence="4" id="KW-0539">Nucleus</keyword>
<evidence type="ECO:0000259" key="6">
    <source>
        <dbReference type="SMART" id="SM00066"/>
    </source>
</evidence>
<dbReference type="PANTHER" id="PTHR38111">
    <property type="entry name" value="ZN(2)-C6 FUNGAL-TYPE DOMAIN-CONTAINING PROTEIN-RELATED"/>
    <property type="match status" value="1"/>
</dbReference>
<evidence type="ECO:0000256" key="3">
    <source>
        <dbReference type="ARBA" id="ARBA00023163"/>
    </source>
</evidence>
<keyword evidence="3" id="KW-0804">Transcription</keyword>
<feature type="compositionally biased region" description="Polar residues" evidence="5">
    <location>
        <begin position="468"/>
        <end position="479"/>
    </location>
</feature>
<protein>
    <recommendedName>
        <fullName evidence="6">Zn(2)-C6 fungal-type domain-containing protein</fullName>
    </recommendedName>
</protein>
<dbReference type="SUPFAM" id="SSF57701">
    <property type="entry name" value="Zn2/Cys6 DNA-binding domain"/>
    <property type="match status" value="1"/>
</dbReference>
<dbReference type="GO" id="GO:0003677">
    <property type="term" value="F:DNA binding"/>
    <property type="evidence" value="ECO:0007669"/>
    <property type="project" value="UniProtKB-KW"/>
</dbReference>
<dbReference type="HOGENOM" id="CLU_021599_2_1_1"/>
<dbReference type="GeneID" id="19165638"/>
<dbReference type="AlphaFoldDB" id="W9YK86"/>
<dbReference type="eggNOG" id="ENOG502SQ1T">
    <property type="taxonomic scope" value="Eukaryota"/>
</dbReference>
<organism evidence="7 8">
    <name type="scientific">Capronia epimyces CBS 606.96</name>
    <dbReference type="NCBI Taxonomy" id="1182542"/>
    <lineage>
        <taxon>Eukaryota</taxon>
        <taxon>Fungi</taxon>
        <taxon>Dikarya</taxon>
        <taxon>Ascomycota</taxon>
        <taxon>Pezizomycotina</taxon>
        <taxon>Eurotiomycetes</taxon>
        <taxon>Chaetothyriomycetidae</taxon>
        <taxon>Chaetothyriales</taxon>
        <taxon>Herpotrichiellaceae</taxon>
        <taxon>Capronia</taxon>
    </lineage>
</organism>
<dbReference type="CDD" id="cd00067">
    <property type="entry name" value="GAL4"/>
    <property type="match status" value="1"/>
</dbReference>
<evidence type="ECO:0000256" key="5">
    <source>
        <dbReference type="SAM" id="MobiDB-lite"/>
    </source>
</evidence>
<proteinExistence type="predicted"/>
<sequence>MVNVAGRSKGCHTCRKRKIALPEQCDLQKPVCAKCIKSKRVCLGYERNLVFIADPQSSTARPTPTTTAVEDDASPTWATTSPYGRSARSPSQGSSVRPAALKRRSQGSQMAKAVLSLPVSSAPACRRQLFAAYLEVHVPFDHIQPQEDSWMPLLWQYEGWPLCLEYAVLSVCLAKLGRASNDASFTHEAMTCYANGLRGLRVALLNSDMAKRDEVLAACMLLATYETMECPEDSRSAYICHLQGCGRLIQFRGPRAHTSALAHQLFRMYRAQAILEALRPPHTSFLLEPDWMNVPWQKSRKSSLDRILDLLSSGPVIFQQVRQFQHLQERPKELVSVALDILDQCLRLHKELERFYERLAKSHKSRGQLYWPRFSQSQFVSVSAPAVDNLNVFPVCYEFPDLTTANILMFYWATLTMLNSGISSLHKLLSSLTGETGFQKPFLRTHRLPRRNSDVPLSSGDEDYGTKLSPSHGQSSKSTPEPEPEPVPNMKSSLDLDTDTGTDMDIDPIAPARNVFQSVEYCLHEQMLGLGPAVAVAPIMIVLETLHDRSDFQRERQWAQAVLDYVASRGARIVTTKD</sequence>
<evidence type="ECO:0000256" key="4">
    <source>
        <dbReference type="ARBA" id="ARBA00023242"/>
    </source>
</evidence>
<dbReference type="SMART" id="SM00066">
    <property type="entry name" value="GAL4"/>
    <property type="match status" value="1"/>
</dbReference>
<feature type="region of interest" description="Disordered" evidence="5">
    <location>
        <begin position="443"/>
        <end position="498"/>
    </location>
</feature>
<comment type="caution">
    <text evidence="7">The sequence shown here is derived from an EMBL/GenBank/DDBJ whole genome shotgun (WGS) entry which is preliminary data.</text>
</comment>
<keyword evidence="8" id="KW-1185">Reference proteome</keyword>
<dbReference type="InterPro" id="IPR053178">
    <property type="entry name" value="Osmoadaptation_assoc"/>
</dbReference>
<dbReference type="OrthoDB" id="4491390at2759"/>
<dbReference type="InterPro" id="IPR036864">
    <property type="entry name" value="Zn2-C6_fun-type_DNA-bd_sf"/>
</dbReference>
<dbReference type="Gene3D" id="4.10.240.10">
    <property type="entry name" value="Zn(2)-C6 fungal-type DNA-binding domain"/>
    <property type="match status" value="1"/>
</dbReference>
<dbReference type="InterPro" id="IPR021858">
    <property type="entry name" value="Fun_TF"/>
</dbReference>
<dbReference type="PANTHER" id="PTHR38111:SF11">
    <property type="entry name" value="TRANSCRIPTION FACTOR DOMAIN-CONTAINING PROTEIN-RELATED"/>
    <property type="match status" value="1"/>
</dbReference>
<dbReference type="GO" id="GO:0008270">
    <property type="term" value="F:zinc ion binding"/>
    <property type="evidence" value="ECO:0007669"/>
    <property type="project" value="InterPro"/>
</dbReference>
<dbReference type="InterPro" id="IPR001138">
    <property type="entry name" value="Zn2Cys6_DnaBD"/>
</dbReference>
<feature type="domain" description="Zn(2)-C6 fungal-type" evidence="6">
    <location>
        <begin position="5"/>
        <end position="53"/>
    </location>
</feature>
<dbReference type="GO" id="GO:0000981">
    <property type="term" value="F:DNA-binding transcription factor activity, RNA polymerase II-specific"/>
    <property type="evidence" value="ECO:0007669"/>
    <property type="project" value="InterPro"/>
</dbReference>
<keyword evidence="2" id="KW-0238">DNA-binding</keyword>
<dbReference type="Pfam" id="PF11951">
    <property type="entry name" value="Fungal_trans_2"/>
    <property type="match status" value="1"/>
</dbReference>
<evidence type="ECO:0000313" key="8">
    <source>
        <dbReference type="Proteomes" id="UP000019478"/>
    </source>
</evidence>
<gene>
    <name evidence="7" type="ORF">A1O3_01504</name>
</gene>
<keyword evidence="1" id="KW-0805">Transcription regulation</keyword>
<dbReference type="EMBL" id="AMGY01000001">
    <property type="protein sequence ID" value="EXJ92948.1"/>
    <property type="molecule type" value="Genomic_DNA"/>
</dbReference>
<feature type="region of interest" description="Disordered" evidence="5">
    <location>
        <begin position="56"/>
        <end position="105"/>
    </location>
</feature>
<accession>W9YK86</accession>
<dbReference type="STRING" id="1182542.W9YK86"/>
<reference evidence="7 8" key="1">
    <citation type="submission" date="2013-03" db="EMBL/GenBank/DDBJ databases">
        <title>The Genome Sequence of Capronia epimyces CBS 606.96.</title>
        <authorList>
            <consortium name="The Broad Institute Genomics Platform"/>
            <person name="Cuomo C."/>
            <person name="de Hoog S."/>
            <person name="Gorbushina A."/>
            <person name="Walker B."/>
            <person name="Young S.K."/>
            <person name="Zeng Q."/>
            <person name="Gargeya S."/>
            <person name="Fitzgerald M."/>
            <person name="Haas B."/>
            <person name="Abouelleil A."/>
            <person name="Allen A.W."/>
            <person name="Alvarado L."/>
            <person name="Arachchi H.M."/>
            <person name="Berlin A.M."/>
            <person name="Chapman S.B."/>
            <person name="Gainer-Dewar J."/>
            <person name="Goldberg J."/>
            <person name="Griggs A."/>
            <person name="Gujja S."/>
            <person name="Hansen M."/>
            <person name="Howarth C."/>
            <person name="Imamovic A."/>
            <person name="Ireland A."/>
            <person name="Larimer J."/>
            <person name="McCowan C."/>
            <person name="Murphy C."/>
            <person name="Pearson M."/>
            <person name="Poon T.W."/>
            <person name="Priest M."/>
            <person name="Roberts A."/>
            <person name="Saif S."/>
            <person name="Shea T."/>
            <person name="Sisk P."/>
            <person name="Sykes S."/>
            <person name="Wortman J."/>
            <person name="Nusbaum C."/>
            <person name="Birren B."/>
        </authorList>
    </citation>
    <scope>NUCLEOTIDE SEQUENCE [LARGE SCALE GENOMIC DNA]</scope>
    <source>
        <strain evidence="7 8">CBS 606.96</strain>
    </source>
</reference>
<feature type="compositionally biased region" description="Polar residues" evidence="5">
    <location>
        <begin position="76"/>
        <end position="95"/>
    </location>
</feature>
<evidence type="ECO:0000313" key="7">
    <source>
        <dbReference type="EMBL" id="EXJ92948.1"/>
    </source>
</evidence>
<dbReference type="Proteomes" id="UP000019478">
    <property type="component" value="Unassembled WGS sequence"/>
</dbReference>
<dbReference type="RefSeq" id="XP_007729838.1">
    <property type="nucleotide sequence ID" value="XM_007731648.1"/>
</dbReference>
<evidence type="ECO:0000256" key="1">
    <source>
        <dbReference type="ARBA" id="ARBA00023015"/>
    </source>
</evidence>